<dbReference type="AlphaFoldDB" id="A0A9W7C6J2"/>
<evidence type="ECO:0000256" key="1">
    <source>
        <dbReference type="SAM" id="MobiDB-lite"/>
    </source>
</evidence>
<reference evidence="2" key="1">
    <citation type="submission" date="2022-07" db="EMBL/GenBank/DDBJ databases">
        <title>Genome analysis of Parmales, a sister group of diatoms, reveals the evolutionary specialization of diatoms from phago-mixotrophs to photoautotrophs.</title>
        <authorList>
            <person name="Ban H."/>
            <person name="Sato S."/>
            <person name="Yoshikawa S."/>
            <person name="Kazumasa Y."/>
            <person name="Nakamura Y."/>
            <person name="Ichinomiya M."/>
            <person name="Saitoh K."/>
            <person name="Sato N."/>
            <person name="Blanc-Mathieu R."/>
            <person name="Endo H."/>
            <person name="Kuwata A."/>
            <person name="Ogata H."/>
        </authorList>
    </citation>
    <scope>NUCLEOTIDE SEQUENCE</scope>
</reference>
<dbReference type="EMBL" id="BRXZ01000002">
    <property type="protein sequence ID" value="GMI02802.1"/>
    <property type="molecule type" value="Genomic_DNA"/>
</dbReference>
<comment type="caution">
    <text evidence="2">The sequence shown here is derived from an EMBL/GenBank/DDBJ whole genome shotgun (WGS) entry which is preliminary data.</text>
</comment>
<name>A0A9W7C6J2_9STRA</name>
<evidence type="ECO:0000313" key="3">
    <source>
        <dbReference type="Proteomes" id="UP001165082"/>
    </source>
</evidence>
<evidence type="ECO:0000313" key="2">
    <source>
        <dbReference type="EMBL" id="GMI02802.1"/>
    </source>
</evidence>
<feature type="compositionally biased region" description="Basic residues" evidence="1">
    <location>
        <begin position="1"/>
        <end position="20"/>
    </location>
</feature>
<protein>
    <submittedName>
        <fullName evidence="2">Uncharacterized protein</fullName>
    </submittedName>
</protein>
<dbReference type="Proteomes" id="UP001165082">
    <property type="component" value="Unassembled WGS sequence"/>
</dbReference>
<keyword evidence="3" id="KW-1185">Reference proteome</keyword>
<feature type="region of interest" description="Disordered" evidence="1">
    <location>
        <begin position="1"/>
        <end position="55"/>
    </location>
</feature>
<gene>
    <name evidence="2" type="ORF">TrRE_jg11387</name>
</gene>
<dbReference type="OrthoDB" id="190282at2759"/>
<proteinExistence type="predicted"/>
<feature type="compositionally biased region" description="Acidic residues" evidence="1">
    <location>
        <begin position="38"/>
        <end position="53"/>
    </location>
</feature>
<accession>A0A9W7C6J2</accession>
<sequence>MPSKKSRGRLLRLGTGRHSKQFATGDPVKSLKSTFFPDESDSDEEGHDGDGTIDPELWADNFSTYGAGMGSAVVKIGADIKKEFDISDDESEDEDDIENTLPLVSDMLMRPYMINQTMTKSTSDSLGISDLMETSTTNLSMFDKRRRYLVRDSMDFRDKNGKKVIYAPASDDGKAYRRSMGKWVLGCRNLLVNRWGMEGLSEAESVAIARGYFCLLVLRNWQKVAAKHARFRKIISRFFCSQSLKHWVEVTRLLRLADKFCGAIFRAFYRKAFSKMNANRLATKAAQIMNLRSGNSKKVLFHAWRMYMGVEMLEKKRCDQFANYQLKKKCIKRWRYEVKIKHVFMKAVGRIKVSKIAPAFDRWRMMSDWMAFTEKFWGTAVERAVKKSYLRMAGKRWWNKVLVRRKLRKTLSRVFRSGEIGMLSWGFERLRIPKREKVKKAWKPRKLGHCNCVYALMHGGHCKCSWELHFNKRMKNFNVLAESADDILQKARKIGRTFEEDYDQGLHVEDRESLRESWGGNGSMGATAQWDQNGRRIRRDNSRRKRRVVRKVEDIDV</sequence>
<organism evidence="2 3">
    <name type="scientific">Triparma retinervis</name>
    <dbReference type="NCBI Taxonomy" id="2557542"/>
    <lineage>
        <taxon>Eukaryota</taxon>
        <taxon>Sar</taxon>
        <taxon>Stramenopiles</taxon>
        <taxon>Ochrophyta</taxon>
        <taxon>Bolidophyceae</taxon>
        <taxon>Parmales</taxon>
        <taxon>Triparmaceae</taxon>
        <taxon>Triparma</taxon>
    </lineage>
</organism>